<dbReference type="NCBIfam" id="NF004079">
    <property type="entry name" value="PRK05584.1"/>
    <property type="match status" value="1"/>
</dbReference>
<keyword evidence="4" id="KW-0378">Hydrolase</keyword>
<accession>A0A0G3EVH9</accession>
<dbReference type="PANTHER" id="PTHR46832:SF1">
    <property type="entry name" value="5'-METHYLTHIOADENOSINE_S-ADENOSYLHOMOCYSTEINE NUCLEOSIDASE"/>
    <property type="match status" value="1"/>
</dbReference>
<evidence type="ECO:0000256" key="5">
    <source>
        <dbReference type="ARBA" id="ARBA00023167"/>
    </source>
</evidence>
<dbReference type="SUPFAM" id="SSF53167">
    <property type="entry name" value="Purine and uridine phosphorylases"/>
    <property type="match status" value="1"/>
</dbReference>
<evidence type="ECO:0000313" key="8">
    <source>
        <dbReference type="Proteomes" id="UP000036700"/>
    </source>
</evidence>
<comment type="pathway">
    <text evidence="1">Amino-acid biosynthesis; L-methionine biosynthesis via salvage pathway; S-methyl-5-thio-alpha-D-ribose 1-phosphate from S-methyl-5'-thioadenosine (hydrolase route): step 1/2.</text>
</comment>
<dbReference type="UniPathway" id="UPA00904">
    <property type="reaction ID" value="UER00871"/>
</dbReference>
<dbReference type="KEGG" id="ptx:ABW99_19170"/>
<keyword evidence="5" id="KW-0486">Methionine biosynthesis</keyword>
<evidence type="ECO:0000256" key="3">
    <source>
        <dbReference type="ARBA" id="ARBA00022605"/>
    </source>
</evidence>
<keyword evidence="8" id="KW-1185">Reference proteome</keyword>
<dbReference type="NCBIfam" id="TIGR01704">
    <property type="entry name" value="MTA_SAH-Nsdase"/>
    <property type="match status" value="1"/>
</dbReference>
<organism evidence="7 8">
    <name type="scientific">Pandoraea thiooxydans</name>
    <dbReference type="NCBI Taxonomy" id="445709"/>
    <lineage>
        <taxon>Bacteria</taxon>
        <taxon>Pseudomonadati</taxon>
        <taxon>Pseudomonadota</taxon>
        <taxon>Betaproteobacteria</taxon>
        <taxon>Burkholderiales</taxon>
        <taxon>Burkholderiaceae</taxon>
        <taxon>Pandoraea</taxon>
    </lineage>
</organism>
<reference evidence="8" key="1">
    <citation type="submission" date="2015-06" db="EMBL/GenBank/DDBJ databases">
        <authorList>
            <person name="Lim Y.L."/>
            <person name="Ee R."/>
            <person name="Yong D."/>
            <person name="How K.Y."/>
            <person name="Yin W.F."/>
            <person name="Chan K.G."/>
        </authorList>
    </citation>
    <scope>NUCLEOTIDE SEQUENCE [LARGE SCALE GENOMIC DNA]</scope>
    <source>
        <strain evidence="8">DSM 25325</strain>
    </source>
</reference>
<protein>
    <recommendedName>
        <fullName evidence="2">adenosylhomocysteine nucleosidase</fullName>
        <ecNumber evidence="2">3.2.2.9</ecNumber>
    </recommendedName>
</protein>
<proteinExistence type="predicted"/>
<gene>
    <name evidence="7" type="ORF">ABW99_19170</name>
</gene>
<sequence>MTLGIVAAMHEEIAELLRDMESGARVARIGMRDYYVGTLDGHACVIVLARLGKVAAAATATALIHEFKIDRLLFTGLAGGIAPGLPVGDVVVANALMQHDLDAQPLFPRHEVPLLGKSRFDADPQLSAQLVEAAGAFLREQLPQRIEAATLRHFRIDAPRVHAGLVLSGDQFISSHARAAALLAAAPDALAVEMEGAAVAQVCYEYGVRFAVMRTVSDNANDQAHVDFPPFLKNVASVYSHGIVKRFLALDR</sequence>
<dbReference type="InterPro" id="IPR000845">
    <property type="entry name" value="Nucleoside_phosphorylase_d"/>
</dbReference>
<dbReference type="InterPro" id="IPR010049">
    <property type="entry name" value="MTA_SAH_Nsdase"/>
</dbReference>
<dbReference type="EMBL" id="CP011568">
    <property type="protein sequence ID" value="AKJ70014.1"/>
    <property type="molecule type" value="Genomic_DNA"/>
</dbReference>
<dbReference type="Pfam" id="PF01048">
    <property type="entry name" value="PNP_UDP_1"/>
    <property type="match status" value="1"/>
</dbReference>
<dbReference type="GO" id="GO:0008930">
    <property type="term" value="F:methylthioadenosine nucleosidase activity"/>
    <property type="evidence" value="ECO:0007669"/>
    <property type="project" value="InterPro"/>
</dbReference>
<evidence type="ECO:0000256" key="2">
    <source>
        <dbReference type="ARBA" id="ARBA00011974"/>
    </source>
</evidence>
<dbReference type="EC" id="3.2.2.9" evidence="2"/>
<evidence type="ECO:0000256" key="1">
    <source>
        <dbReference type="ARBA" id="ARBA00004945"/>
    </source>
</evidence>
<dbReference type="STRING" id="445709.ABW99_19170"/>
<dbReference type="PATRIC" id="fig|445709.3.peg.4026"/>
<dbReference type="RefSeq" id="WP_047215921.1">
    <property type="nucleotide sequence ID" value="NZ_CP011568.3"/>
</dbReference>
<evidence type="ECO:0000259" key="6">
    <source>
        <dbReference type="Pfam" id="PF01048"/>
    </source>
</evidence>
<keyword evidence="3" id="KW-0028">Amino-acid biosynthesis</keyword>
<dbReference type="GO" id="GO:0009164">
    <property type="term" value="P:nucleoside catabolic process"/>
    <property type="evidence" value="ECO:0007669"/>
    <property type="project" value="InterPro"/>
</dbReference>
<evidence type="ECO:0000256" key="4">
    <source>
        <dbReference type="ARBA" id="ARBA00022801"/>
    </source>
</evidence>
<evidence type="ECO:0000313" key="7">
    <source>
        <dbReference type="EMBL" id="AKJ70014.1"/>
    </source>
</evidence>
<dbReference type="OrthoDB" id="9792278at2"/>
<dbReference type="Proteomes" id="UP000036700">
    <property type="component" value="Chromosome"/>
</dbReference>
<dbReference type="GO" id="GO:0005829">
    <property type="term" value="C:cytosol"/>
    <property type="evidence" value="ECO:0007669"/>
    <property type="project" value="TreeGrafter"/>
</dbReference>
<dbReference type="CDD" id="cd09008">
    <property type="entry name" value="MTAN"/>
    <property type="match status" value="1"/>
</dbReference>
<dbReference type="PANTHER" id="PTHR46832">
    <property type="entry name" value="5'-METHYLTHIOADENOSINE/S-ADENOSYLHOMOCYSTEINE NUCLEOSIDASE"/>
    <property type="match status" value="1"/>
</dbReference>
<dbReference type="GO" id="GO:0008782">
    <property type="term" value="F:adenosylhomocysteine nucleosidase activity"/>
    <property type="evidence" value="ECO:0007669"/>
    <property type="project" value="UniProtKB-EC"/>
</dbReference>
<dbReference type="GO" id="GO:0019284">
    <property type="term" value="P:L-methionine salvage from S-adenosylmethionine"/>
    <property type="evidence" value="ECO:0007669"/>
    <property type="project" value="TreeGrafter"/>
</dbReference>
<feature type="domain" description="Nucleoside phosphorylase" evidence="6">
    <location>
        <begin position="2"/>
        <end position="248"/>
    </location>
</feature>
<dbReference type="GO" id="GO:0019509">
    <property type="term" value="P:L-methionine salvage from methylthioadenosine"/>
    <property type="evidence" value="ECO:0007669"/>
    <property type="project" value="UniProtKB-UniPathway"/>
</dbReference>
<dbReference type="InterPro" id="IPR035994">
    <property type="entry name" value="Nucleoside_phosphorylase_sf"/>
</dbReference>
<dbReference type="AlphaFoldDB" id="A0A0G3EVH9"/>
<dbReference type="Gene3D" id="3.40.50.1580">
    <property type="entry name" value="Nucleoside phosphorylase domain"/>
    <property type="match status" value="1"/>
</dbReference>
<name>A0A0G3EVH9_9BURK</name>